<dbReference type="Proteomes" id="UP001612741">
    <property type="component" value="Unassembled WGS sequence"/>
</dbReference>
<accession>A0ABW7YNZ0</accession>
<gene>
    <name evidence="1" type="ORF">ACIBG2_06430</name>
</gene>
<evidence type="ECO:0000313" key="1">
    <source>
        <dbReference type="EMBL" id="MFI6496998.1"/>
    </source>
</evidence>
<dbReference type="Gene3D" id="3.40.50.1240">
    <property type="entry name" value="Phosphoglycerate mutase-like"/>
    <property type="match status" value="1"/>
</dbReference>
<organism evidence="1 2">
    <name type="scientific">Nonomuraea typhae</name>
    <dbReference type="NCBI Taxonomy" id="2603600"/>
    <lineage>
        <taxon>Bacteria</taxon>
        <taxon>Bacillati</taxon>
        <taxon>Actinomycetota</taxon>
        <taxon>Actinomycetes</taxon>
        <taxon>Streptosporangiales</taxon>
        <taxon>Streptosporangiaceae</taxon>
        <taxon>Nonomuraea</taxon>
    </lineage>
</organism>
<proteinExistence type="predicted"/>
<protein>
    <submittedName>
        <fullName evidence="1">Histidine phosphatase family protein</fullName>
        <ecNumber evidence="1">3.1.3.-</ecNumber>
    </submittedName>
</protein>
<dbReference type="InterPro" id="IPR029033">
    <property type="entry name" value="His_PPase_superfam"/>
</dbReference>
<dbReference type="SUPFAM" id="SSF53254">
    <property type="entry name" value="Phosphoglycerate mutase-like"/>
    <property type="match status" value="1"/>
</dbReference>
<dbReference type="InterPro" id="IPR050275">
    <property type="entry name" value="PGM_Phosphatase"/>
</dbReference>
<sequence length="195" mass="21435">MRELLLLRHGETEWSKNGRHTGRTDLPLTSYGESQAAALAPLVKGKTFDPVLVSPAQRARRTAELAGLTDYEVDPDLWEWDYGGYEGITTATIRETRPGWYLWRDGVIPGDAAHPGESAAEVGARADRVIARARAAQGEVALVAHGHFLRVLTARWLGLPPADGRLFRLDTGTYSRLGFEHAEPVILSWNAPVLS</sequence>
<dbReference type="PANTHER" id="PTHR48100:SF15">
    <property type="entry name" value="SEDOHEPTULOSE 1,7-BISPHOSPHATASE"/>
    <property type="match status" value="1"/>
</dbReference>
<dbReference type="PANTHER" id="PTHR48100">
    <property type="entry name" value="BROAD-SPECIFICITY PHOSPHATASE YOR283W-RELATED"/>
    <property type="match status" value="1"/>
</dbReference>
<dbReference type="EC" id="3.1.3.-" evidence="1"/>
<dbReference type="PIRSF" id="PIRSF000709">
    <property type="entry name" value="6PFK_2-Ptase"/>
    <property type="match status" value="1"/>
</dbReference>
<reference evidence="1 2" key="1">
    <citation type="submission" date="2024-10" db="EMBL/GenBank/DDBJ databases">
        <title>The Natural Products Discovery Center: Release of the First 8490 Sequenced Strains for Exploring Actinobacteria Biosynthetic Diversity.</title>
        <authorList>
            <person name="Kalkreuter E."/>
            <person name="Kautsar S.A."/>
            <person name="Yang D."/>
            <person name="Bader C.D."/>
            <person name="Teijaro C.N."/>
            <person name="Fluegel L."/>
            <person name="Davis C.M."/>
            <person name="Simpson J.R."/>
            <person name="Lauterbach L."/>
            <person name="Steele A.D."/>
            <person name="Gui C."/>
            <person name="Meng S."/>
            <person name="Li G."/>
            <person name="Viehrig K."/>
            <person name="Ye F."/>
            <person name="Su P."/>
            <person name="Kiefer A.F."/>
            <person name="Nichols A."/>
            <person name="Cepeda A.J."/>
            <person name="Yan W."/>
            <person name="Fan B."/>
            <person name="Jiang Y."/>
            <person name="Adhikari A."/>
            <person name="Zheng C.-J."/>
            <person name="Schuster L."/>
            <person name="Cowan T.M."/>
            <person name="Smanski M.J."/>
            <person name="Chevrette M.G."/>
            <person name="De Carvalho L.P.S."/>
            <person name="Shen B."/>
        </authorList>
    </citation>
    <scope>NUCLEOTIDE SEQUENCE [LARGE SCALE GENOMIC DNA]</scope>
    <source>
        <strain evidence="1 2">NPDC050545</strain>
    </source>
</reference>
<name>A0ABW7YNZ0_9ACTN</name>
<evidence type="ECO:0000313" key="2">
    <source>
        <dbReference type="Proteomes" id="UP001612741"/>
    </source>
</evidence>
<dbReference type="CDD" id="cd07067">
    <property type="entry name" value="HP_PGM_like"/>
    <property type="match status" value="1"/>
</dbReference>
<dbReference type="InterPro" id="IPR013078">
    <property type="entry name" value="His_Pase_superF_clade-1"/>
</dbReference>
<dbReference type="GO" id="GO:0016787">
    <property type="term" value="F:hydrolase activity"/>
    <property type="evidence" value="ECO:0007669"/>
    <property type="project" value="UniProtKB-KW"/>
</dbReference>
<comment type="caution">
    <text evidence="1">The sequence shown here is derived from an EMBL/GenBank/DDBJ whole genome shotgun (WGS) entry which is preliminary data.</text>
</comment>
<dbReference type="SMART" id="SM00855">
    <property type="entry name" value="PGAM"/>
    <property type="match status" value="1"/>
</dbReference>
<keyword evidence="2" id="KW-1185">Reference proteome</keyword>
<dbReference type="Pfam" id="PF00300">
    <property type="entry name" value="His_Phos_1"/>
    <property type="match status" value="1"/>
</dbReference>
<dbReference type="EMBL" id="JBITGY010000002">
    <property type="protein sequence ID" value="MFI6496998.1"/>
    <property type="molecule type" value="Genomic_DNA"/>
</dbReference>
<keyword evidence="1" id="KW-0378">Hydrolase</keyword>
<dbReference type="RefSeq" id="WP_397079553.1">
    <property type="nucleotide sequence ID" value="NZ_JBITGY010000002.1"/>
</dbReference>